<name>A0A2T9ZHD8_9FUNG</name>
<evidence type="ECO:0000256" key="2">
    <source>
        <dbReference type="ARBA" id="ARBA00022980"/>
    </source>
</evidence>
<protein>
    <recommendedName>
        <fullName evidence="4">Large ribosomal subunit protein bL34m</fullName>
    </recommendedName>
</protein>
<evidence type="ECO:0000313" key="6">
    <source>
        <dbReference type="Proteomes" id="UP000245609"/>
    </source>
</evidence>
<sequence>MCLLVLNSQLENSRILSQVQVGFPMMQVRWRTYGNEYQPSQIKRKRKHGFFARLRTEGGRKILKRRRLKGRKYLSH</sequence>
<keyword evidence="3" id="KW-0687">Ribonucleoprotein</keyword>
<comment type="similarity">
    <text evidence="1">Belongs to the bacterial ribosomal protein bL34 family.</text>
</comment>
<evidence type="ECO:0000256" key="3">
    <source>
        <dbReference type="ARBA" id="ARBA00023274"/>
    </source>
</evidence>
<dbReference type="InterPro" id="IPR000271">
    <property type="entry name" value="Ribosomal_bL34"/>
</dbReference>
<dbReference type="EMBL" id="MBFS01000171">
    <property type="protein sequence ID" value="PVV04013.1"/>
    <property type="molecule type" value="Genomic_DNA"/>
</dbReference>
<dbReference type="PANTHER" id="PTHR14503:SF4">
    <property type="entry name" value="LARGE RIBOSOMAL SUBUNIT PROTEIN BL34M"/>
    <property type="match status" value="1"/>
</dbReference>
<dbReference type="OrthoDB" id="431691at2759"/>
<dbReference type="GO" id="GO:0003735">
    <property type="term" value="F:structural constituent of ribosome"/>
    <property type="evidence" value="ECO:0007669"/>
    <property type="project" value="InterPro"/>
</dbReference>
<dbReference type="Pfam" id="PF00468">
    <property type="entry name" value="Ribosomal_L34"/>
    <property type="match status" value="1"/>
</dbReference>
<keyword evidence="6" id="KW-1185">Reference proteome</keyword>
<evidence type="ECO:0000256" key="1">
    <source>
        <dbReference type="ARBA" id="ARBA00010111"/>
    </source>
</evidence>
<keyword evidence="2" id="KW-0689">Ribosomal protein</keyword>
<dbReference type="AlphaFoldDB" id="A0A2T9ZHD8"/>
<dbReference type="HAMAP" id="MF_00391">
    <property type="entry name" value="Ribosomal_bL34"/>
    <property type="match status" value="1"/>
</dbReference>
<dbReference type="GO" id="GO:0005762">
    <property type="term" value="C:mitochondrial large ribosomal subunit"/>
    <property type="evidence" value="ECO:0007669"/>
    <property type="project" value="TreeGrafter"/>
</dbReference>
<gene>
    <name evidence="5" type="ORF">BB560_001501</name>
</gene>
<dbReference type="Gene3D" id="1.10.287.3980">
    <property type="match status" value="1"/>
</dbReference>
<comment type="caution">
    <text evidence="5">The sequence shown here is derived from an EMBL/GenBank/DDBJ whole genome shotgun (WGS) entry which is preliminary data.</text>
</comment>
<proteinExistence type="inferred from homology"/>
<dbReference type="STRING" id="133381.A0A2T9ZHD8"/>
<evidence type="ECO:0000313" key="5">
    <source>
        <dbReference type="EMBL" id="PVV04013.1"/>
    </source>
</evidence>
<dbReference type="NCBIfam" id="TIGR01030">
    <property type="entry name" value="rpmH_bact"/>
    <property type="match status" value="1"/>
</dbReference>
<organism evidence="5 6">
    <name type="scientific">Smittium megazygosporum</name>
    <dbReference type="NCBI Taxonomy" id="133381"/>
    <lineage>
        <taxon>Eukaryota</taxon>
        <taxon>Fungi</taxon>
        <taxon>Fungi incertae sedis</taxon>
        <taxon>Zoopagomycota</taxon>
        <taxon>Kickxellomycotina</taxon>
        <taxon>Harpellomycetes</taxon>
        <taxon>Harpellales</taxon>
        <taxon>Legeriomycetaceae</taxon>
        <taxon>Smittium</taxon>
    </lineage>
</organism>
<dbReference type="Proteomes" id="UP000245609">
    <property type="component" value="Unassembled WGS sequence"/>
</dbReference>
<dbReference type="GO" id="GO:0006412">
    <property type="term" value="P:translation"/>
    <property type="evidence" value="ECO:0007669"/>
    <property type="project" value="InterPro"/>
</dbReference>
<dbReference type="PANTHER" id="PTHR14503">
    <property type="entry name" value="MITOCHONDRIAL RIBOSOMAL PROTEIN 34 FAMILY MEMBER"/>
    <property type="match status" value="1"/>
</dbReference>
<dbReference type="FunFam" id="1.10.287.3980:FF:000001">
    <property type="entry name" value="Mitochondrial ribosomal protein L34"/>
    <property type="match status" value="1"/>
</dbReference>
<accession>A0A2T9ZHD8</accession>
<reference evidence="5 6" key="1">
    <citation type="journal article" date="2018" name="MBio">
        <title>Comparative Genomics Reveals the Core Gene Toolbox for the Fungus-Insect Symbiosis.</title>
        <authorList>
            <person name="Wang Y."/>
            <person name="Stata M."/>
            <person name="Wang W."/>
            <person name="Stajich J.E."/>
            <person name="White M.M."/>
            <person name="Moncalvo J.M."/>
        </authorList>
    </citation>
    <scope>NUCLEOTIDE SEQUENCE [LARGE SCALE GENOMIC DNA]</scope>
    <source>
        <strain evidence="5 6">SC-DP-2</strain>
    </source>
</reference>
<evidence type="ECO:0000256" key="4">
    <source>
        <dbReference type="ARBA" id="ARBA00035274"/>
    </source>
</evidence>